<evidence type="ECO:0000313" key="3">
    <source>
        <dbReference type="Proteomes" id="UP001279660"/>
    </source>
</evidence>
<keyword evidence="1" id="KW-1133">Transmembrane helix</keyword>
<reference evidence="2 3" key="1">
    <citation type="submission" date="2023-11" db="EMBL/GenBank/DDBJ databases">
        <title>MicrobeMod: A computational toolkit for identifying prokaryotic methylation and restriction-modification with nanopore sequencing.</title>
        <authorList>
            <person name="Crits-Christoph A."/>
            <person name="Kang S.C."/>
            <person name="Lee H."/>
            <person name="Ostrov N."/>
        </authorList>
    </citation>
    <scope>NUCLEOTIDE SEQUENCE [LARGE SCALE GENOMIC DNA]</scope>
    <source>
        <strain evidence="2 3">ATCC 14820</strain>
    </source>
</reference>
<keyword evidence="1" id="KW-0812">Transmembrane</keyword>
<keyword evidence="1" id="KW-0472">Membrane</keyword>
<gene>
    <name evidence="2" type="ORF">SIL82_02720</name>
</gene>
<sequence length="125" mass="13850">MVRWASLLERDPHRLIALLRPSWAAGDDISPMAANPSAIELAWADPVFRVTGLTGRSRTDVKSFFRLSDTELDRIASGSWRVPVRPAWQVAARIRNVADPRREKLILVGVIVTIAGVIGAAQWLL</sequence>
<dbReference type="EMBL" id="JAWXXV010000001">
    <property type="protein sequence ID" value="MDX5983160.1"/>
    <property type="molecule type" value="Genomic_DNA"/>
</dbReference>
<protein>
    <submittedName>
        <fullName evidence="2">Uncharacterized protein</fullName>
    </submittedName>
</protein>
<proteinExistence type="predicted"/>
<dbReference type="Proteomes" id="UP001279660">
    <property type="component" value="Unassembled WGS sequence"/>
</dbReference>
<name>A0ABU4PMH9_9SPHN</name>
<evidence type="ECO:0000313" key="2">
    <source>
        <dbReference type="EMBL" id="MDX5983160.1"/>
    </source>
</evidence>
<organism evidence="2 3">
    <name type="scientific">Sphingomonas echinoides</name>
    <dbReference type="NCBI Taxonomy" id="59803"/>
    <lineage>
        <taxon>Bacteria</taxon>
        <taxon>Pseudomonadati</taxon>
        <taxon>Pseudomonadota</taxon>
        <taxon>Alphaproteobacteria</taxon>
        <taxon>Sphingomonadales</taxon>
        <taxon>Sphingomonadaceae</taxon>
        <taxon>Sphingomonas</taxon>
    </lineage>
</organism>
<evidence type="ECO:0000256" key="1">
    <source>
        <dbReference type="SAM" id="Phobius"/>
    </source>
</evidence>
<keyword evidence="3" id="KW-1185">Reference proteome</keyword>
<accession>A0ABU4PMH9</accession>
<comment type="caution">
    <text evidence="2">The sequence shown here is derived from an EMBL/GenBank/DDBJ whole genome shotgun (WGS) entry which is preliminary data.</text>
</comment>
<feature type="transmembrane region" description="Helical" evidence="1">
    <location>
        <begin position="105"/>
        <end position="124"/>
    </location>
</feature>